<protein>
    <submittedName>
        <fullName evidence="5">Transcriptional regulator, AraC family</fullName>
    </submittedName>
</protein>
<dbReference type="EMBL" id="CP002109">
    <property type="protein sequence ID" value="ADL04771.1"/>
    <property type="molecule type" value="Genomic_DNA"/>
</dbReference>
<dbReference type="PROSITE" id="PS00041">
    <property type="entry name" value="HTH_ARAC_FAMILY_1"/>
    <property type="match status" value="1"/>
</dbReference>
<dbReference type="eggNOG" id="COG4977">
    <property type="taxonomic scope" value="Bacteria"/>
</dbReference>
<dbReference type="PANTHER" id="PTHR43280">
    <property type="entry name" value="ARAC-FAMILY TRANSCRIPTIONAL REGULATOR"/>
    <property type="match status" value="1"/>
</dbReference>
<dbReference type="Pfam" id="PF02311">
    <property type="entry name" value="AraC_binding"/>
    <property type="match status" value="1"/>
</dbReference>
<dbReference type="SUPFAM" id="SSF46689">
    <property type="entry name" value="Homeodomain-like"/>
    <property type="match status" value="2"/>
</dbReference>
<dbReference type="PaxDb" id="610130-Closa_2193"/>
<dbReference type="Gene3D" id="2.60.120.10">
    <property type="entry name" value="Jelly Rolls"/>
    <property type="match status" value="1"/>
</dbReference>
<dbReference type="Gene3D" id="1.10.10.60">
    <property type="entry name" value="Homeodomain-like"/>
    <property type="match status" value="2"/>
</dbReference>
<keyword evidence="2" id="KW-0238">DNA-binding</keyword>
<dbReference type="SMART" id="SM00342">
    <property type="entry name" value="HTH_ARAC"/>
    <property type="match status" value="1"/>
</dbReference>
<dbReference type="Pfam" id="PF12833">
    <property type="entry name" value="HTH_18"/>
    <property type="match status" value="1"/>
</dbReference>
<dbReference type="PRINTS" id="PR00032">
    <property type="entry name" value="HTHARAC"/>
</dbReference>
<evidence type="ECO:0000256" key="3">
    <source>
        <dbReference type="ARBA" id="ARBA00023163"/>
    </source>
</evidence>
<dbReference type="PANTHER" id="PTHR43280:SF2">
    <property type="entry name" value="HTH-TYPE TRANSCRIPTIONAL REGULATOR EXSA"/>
    <property type="match status" value="1"/>
</dbReference>
<organism evidence="5 6">
    <name type="scientific">Lacrimispora saccharolytica (strain ATCC 35040 / DSM 2544 / NRCC 2533 / WM1)</name>
    <name type="common">Clostridium saccharolyticum</name>
    <dbReference type="NCBI Taxonomy" id="610130"/>
    <lineage>
        <taxon>Bacteria</taxon>
        <taxon>Bacillati</taxon>
        <taxon>Bacillota</taxon>
        <taxon>Clostridia</taxon>
        <taxon>Lachnospirales</taxon>
        <taxon>Lachnospiraceae</taxon>
        <taxon>Lacrimispora</taxon>
    </lineage>
</organism>
<dbReference type="CDD" id="cd02208">
    <property type="entry name" value="cupin_RmlC-like"/>
    <property type="match status" value="1"/>
</dbReference>
<keyword evidence="1" id="KW-0805">Transcription regulation</keyword>
<dbReference type="PROSITE" id="PS01124">
    <property type="entry name" value="HTH_ARAC_FAMILY_2"/>
    <property type="match status" value="1"/>
</dbReference>
<keyword evidence="3" id="KW-0804">Transcription</keyword>
<evidence type="ECO:0000259" key="4">
    <source>
        <dbReference type="PROSITE" id="PS01124"/>
    </source>
</evidence>
<dbReference type="STRING" id="610130.Closa_2193"/>
<dbReference type="InterPro" id="IPR014710">
    <property type="entry name" value="RmlC-like_jellyroll"/>
</dbReference>
<dbReference type="InterPro" id="IPR037923">
    <property type="entry name" value="HTH-like"/>
</dbReference>
<dbReference type="AlphaFoldDB" id="D9R2C1"/>
<dbReference type="KEGG" id="csh:Closa_2193"/>
<proteinExistence type="predicted"/>
<reference evidence="5" key="1">
    <citation type="submission" date="2010-07" db="EMBL/GenBank/DDBJ databases">
        <title>Complete sequence of Clostridium saccharolyticum WM1.</title>
        <authorList>
            <consortium name="US DOE Joint Genome Institute"/>
            <person name="Lucas S."/>
            <person name="Copeland A."/>
            <person name="Lapidus A."/>
            <person name="Cheng J.-F."/>
            <person name="Bruce D."/>
            <person name="Goodwin L."/>
            <person name="Pitluck S."/>
            <person name="Chertkov O."/>
            <person name="Detter J.C."/>
            <person name="Han C."/>
            <person name="Tapia R."/>
            <person name="Land M."/>
            <person name="Hauser L."/>
            <person name="Chang Y.-J."/>
            <person name="Jeffries C."/>
            <person name="Kyrpides N."/>
            <person name="Ivanova N."/>
            <person name="Mikhailova N."/>
            <person name="Mouttaki H."/>
            <person name="Lin L."/>
            <person name="Zhou J."/>
            <person name="Hemme C.L."/>
            <person name="Woyke T."/>
        </authorList>
    </citation>
    <scope>NUCLEOTIDE SEQUENCE [LARGE SCALE GENOMIC DNA]</scope>
    <source>
        <strain evidence="5">WM1</strain>
    </source>
</reference>
<name>D9R2C1_LACSW</name>
<sequence>MSKEHGQEEEKPLEKEAVCFIMESIRLGRCEMEIRHELVIPNNDLPFRMFIFEGRDGNYKVAKHWHHSVEIFLVQEGKIDFYINNSHLTLEKQDFVLVNSNEVHSIESPNPNITIVLQIPAETYEGYMGEENYVNFEKKGEAQNKRLTQLVVSMFSNYEKQEYGYSLKVKSQFYELLYLLVTEFKAETMDKEILRQKRQLDKLSKVTQYMRENYDQDLRLEQVAERFGFSPTYLSRIFQKYAQVNYRTYLIDLRVKYAVRELVGTGTEIGEIAMKHGFPDSRAFSKAFKKRYGCLPSEYRKCLDVPHE</sequence>
<dbReference type="InterPro" id="IPR009057">
    <property type="entry name" value="Homeodomain-like_sf"/>
</dbReference>
<dbReference type="GO" id="GO:0043565">
    <property type="term" value="F:sequence-specific DNA binding"/>
    <property type="evidence" value="ECO:0007669"/>
    <property type="project" value="InterPro"/>
</dbReference>
<dbReference type="GO" id="GO:0003700">
    <property type="term" value="F:DNA-binding transcription factor activity"/>
    <property type="evidence" value="ECO:0007669"/>
    <property type="project" value="InterPro"/>
</dbReference>
<dbReference type="SUPFAM" id="SSF51215">
    <property type="entry name" value="Regulatory protein AraC"/>
    <property type="match status" value="1"/>
</dbReference>
<dbReference type="eggNOG" id="COG1917">
    <property type="taxonomic scope" value="Bacteria"/>
</dbReference>
<dbReference type="HOGENOM" id="CLU_000445_88_3_9"/>
<dbReference type="InterPro" id="IPR020449">
    <property type="entry name" value="Tscrpt_reg_AraC-type_HTH"/>
</dbReference>
<evidence type="ECO:0000313" key="5">
    <source>
        <dbReference type="EMBL" id="ADL04771.1"/>
    </source>
</evidence>
<dbReference type="InterPro" id="IPR003313">
    <property type="entry name" value="AraC-bd"/>
</dbReference>
<keyword evidence="6" id="KW-1185">Reference proteome</keyword>
<dbReference type="InterPro" id="IPR018062">
    <property type="entry name" value="HTH_AraC-typ_CS"/>
</dbReference>
<feature type="domain" description="HTH araC/xylS-type" evidence="4">
    <location>
        <begin position="204"/>
        <end position="302"/>
    </location>
</feature>
<accession>D9R2C1</accession>
<gene>
    <name evidence="5" type="ordered locus">Closa_2193</name>
</gene>
<evidence type="ECO:0000256" key="2">
    <source>
        <dbReference type="ARBA" id="ARBA00023125"/>
    </source>
</evidence>
<dbReference type="InterPro" id="IPR018060">
    <property type="entry name" value="HTH_AraC"/>
</dbReference>
<dbReference type="Proteomes" id="UP000001662">
    <property type="component" value="Chromosome"/>
</dbReference>
<evidence type="ECO:0000256" key="1">
    <source>
        <dbReference type="ARBA" id="ARBA00023015"/>
    </source>
</evidence>
<evidence type="ECO:0000313" key="6">
    <source>
        <dbReference type="Proteomes" id="UP000001662"/>
    </source>
</evidence>